<dbReference type="InterPro" id="IPR020846">
    <property type="entry name" value="MFS_dom"/>
</dbReference>
<accession>A0A6A4HPV1</accession>
<dbReference type="GO" id="GO:0016020">
    <property type="term" value="C:membrane"/>
    <property type="evidence" value="ECO:0007669"/>
    <property type="project" value="UniProtKB-SubCell"/>
</dbReference>
<dbReference type="InterPro" id="IPR011701">
    <property type="entry name" value="MFS"/>
</dbReference>
<dbReference type="PANTHER" id="PTHR11360">
    <property type="entry name" value="MONOCARBOXYLATE TRANSPORTER"/>
    <property type="match status" value="1"/>
</dbReference>
<evidence type="ECO:0000259" key="5">
    <source>
        <dbReference type="PROSITE" id="PS50850"/>
    </source>
</evidence>
<dbReference type="InterPro" id="IPR050327">
    <property type="entry name" value="Proton-linked_MCT"/>
</dbReference>
<keyword evidence="7" id="KW-1185">Reference proteome</keyword>
<feature type="transmembrane region" description="Helical" evidence="4">
    <location>
        <begin position="235"/>
        <end position="256"/>
    </location>
</feature>
<evidence type="ECO:0000313" key="6">
    <source>
        <dbReference type="EMBL" id="KAE9398815.1"/>
    </source>
</evidence>
<comment type="subcellular location">
    <subcellularLocation>
        <location evidence="1">Membrane</location>
        <topology evidence="1">Multi-pass membrane protein</topology>
    </subcellularLocation>
</comment>
<evidence type="ECO:0000256" key="1">
    <source>
        <dbReference type="ARBA" id="ARBA00004141"/>
    </source>
</evidence>
<keyword evidence="4" id="KW-0812">Transmembrane</keyword>
<feature type="transmembrane region" description="Helical" evidence="4">
    <location>
        <begin position="126"/>
        <end position="143"/>
    </location>
</feature>
<evidence type="ECO:0000256" key="4">
    <source>
        <dbReference type="SAM" id="Phobius"/>
    </source>
</evidence>
<protein>
    <submittedName>
        <fullName evidence="6">MFS general substrate transporter</fullName>
    </submittedName>
</protein>
<dbReference type="PANTHER" id="PTHR11360:SF234">
    <property type="entry name" value="MFS-TYPE TRANSPORTER DBAD-RELATED"/>
    <property type="match status" value="1"/>
</dbReference>
<sequence>MSAGFAQTDALETETVHEIGTSQNSNERTYREAQEGDENEKTEIIVEDFPDGGLRAWSIVIGHSPHLQRDFGFVNSWGVFQSYYEQSLLKDSSSSDIAWIGSVQYALVFLPGLVTGRMFDIGIFKLPYAIASLVLVATSFLTAQCTEYWQFLLCQGIALGLACGMLFGPSMGIIGHWFKKKRGLALAVNAFGSSLGGTIIPIATRRLIVEVGRTLTPKTSSGGLFNLAAFKSPAFSAYCASSFITFLGLYTVLTYIDVSASSIGIDDNFSFYLVSITNAASGFGRLTSGVALRILGAINFMAPMTLVAGVLTYAWPFATTKAEFIVVGVIYGFASGVYISCFLLPIYEMSEVNDIGRRTGMILSIGATGALLGPPISGAINTNTGGFKAVGYYAGSMIILAAAFMILTRQIVLKKISGRF</sequence>
<feature type="transmembrane region" description="Helical" evidence="4">
    <location>
        <begin position="183"/>
        <end position="203"/>
    </location>
</feature>
<dbReference type="Gene3D" id="1.20.1250.20">
    <property type="entry name" value="MFS general substrate transporter like domains"/>
    <property type="match status" value="2"/>
</dbReference>
<evidence type="ECO:0000256" key="2">
    <source>
        <dbReference type="ARBA" id="ARBA00006727"/>
    </source>
</evidence>
<dbReference type="Proteomes" id="UP000799118">
    <property type="component" value="Unassembled WGS sequence"/>
</dbReference>
<organism evidence="6 7">
    <name type="scientific">Gymnopus androsaceus JB14</name>
    <dbReference type="NCBI Taxonomy" id="1447944"/>
    <lineage>
        <taxon>Eukaryota</taxon>
        <taxon>Fungi</taxon>
        <taxon>Dikarya</taxon>
        <taxon>Basidiomycota</taxon>
        <taxon>Agaricomycotina</taxon>
        <taxon>Agaricomycetes</taxon>
        <taxon>Agaricomycetidae</taxon>
        <taxon>Agaricales</taxon>
        <taxon>Marasmiineae</taxon>
        <taxon>Omphalotaceae</taxon>
        <taxon>Gymnopus</taxon>
    </lineage>
</organism>
<dbReference type="EMBL" id="ML769477">
    <property type="protein sequence ID" value="KAE9398815.1"/>
    <property type="molecule type" value="Genomic_DNA"/>
</dbReference>
<proteinExistence type="inferred from homology"/>
<name>A0A6A4HPV1_9AGAR</name>
<feature type="transmembrane region" description="Helical" evidence="4">
    <location>
        <begin position="97"/>
        <end position="114"/>
    </location>
</feature>
<dbReference type="AlphaFoldDB" id="A0A6A4HPV1"/>
<dbReference type="Pfam" id="PF07690">
    <property type="entry name" value="MFS_1"/>
    <property type="match status" value="2"/>
</dbReference>
<evidence type="ECO:0000256" key="3">
    <source>
        <dbReference type="SAM" id="MobiDB-lite"/>
    </source>
</evidence>
<feature type="transmembrane region" description="Helical" evidence="4">
    <location>
        <begin position="324"/>
        <end position="347"/>
    </location>
</feature>
<dbReference type="InterPro" id="IPR036259">
    <property type="entry name" value="MFS_trans_sf"/>
</dbReference>
<comment type="similarity">
    <text evidence="2">Belongs to the major facilitator superfamily. Monocarboxylate porter (TC 2.A.1.13) family.</text>
</comment>
<keyword evidence="4" id="KW-1133">Transmembrane helix</keyword>
<evidence type="ECO:0000313" key="7">
    <source>
        <dbReference type="Proteomes" id="UP000799118"/>
    </source>
</evidence>
<dbReference type="GO" id="GO:0022857">
    <property type="term" value="F:transmembrane transporter activity"/>
    <property type="evidence" value="ECO:0007669"/>
    <property type="project" value="InterPro"/>
</dbReference>
<dbReference type="OrthoDB" id="6509908at2759"/>
<keyword evidence="4" id="KW-0472">Membrane</keyword>
<dbReference type="SUPFAM" id="SSF103473">
    <property type="entry name" value="MFS general substrate transporter"/>
    <property type="match status" value="1"/>
</dbReference>
<feature type="transmembrane region" description="Helical" evidence="4">
    <location>
        <begin position="359"/>
        <end position="380"/>
    </location>
</feature>
<dbReference type="PROSITE" id="PS50850">
    <property type="entry name" value="MFS"/>
    <property type="match status" value="1"/>
</dbReference>
<feature type="transmembrane region" description="Helical" evidence="4">
    <location>
        <begin position="392"/>
        <end position="412"/>
    </location>
</feature>
<feature type="transmembrane region" description="Helical" evidence="4">
    <location>
        <begin position="149"/>
        <end position="171"/>
    </location>
</feature>
<feature type="compositionally biased region" description="Basic and acidic residues" evidence="3">
    <location>
        <begin position="28"/>
        <end position="39"/>
    </location>
</feature>
<gene>
    <name evidence="6" type="ORF">BT96DRAFT_994517</name>
</gene>
<feature type="transmembrane region" description="Helical" evidence="4">
    <location>
        <begin position="294"/>
        <end position="318"/>
    </location>
</feature>
<feature type="domain" description="Major facilitator superfamily (MFS) profile" evidence="5">
    <location>
        <begin position="234"/>
        <end position="420"/>
    </location>
</feature>
<feature type="region of interest" description="Disordered" evidence="3">
    <location>
        <begin position="1"/>
        <end position="39"/>
    </location>
</feature>
<reference evidence="6" key="1">
    <citation type="journal article" date="2019" name="Environ. Microbiol.">
        <title>Fungal ecological strategies reflected in gene transcription - a case study of two litter decomposers.</title>
        <authorList>
            <person name="Barbi F."/>
            <person name="Kohler A."/>
            <person name="Barry K."/>
            <person name="Baskaran P."/>
            <person name="Daum C."/>
            <person name="Fauchery L."/>
            <person name="Ihrmark K."/>
            <person name="Kuo A."/>
            <person name="LaButti K."/>
            <person name="Lipzen A."/>
            <person name="Morin E."/>
            <person name="Grigoriev I.V."/>
            <person name="Henrissat B."/>
            <person name="Lindahl B."/>
            <person name="Martin F."/>
        </authorList>
    </citation>
    <scope>NUCLEOTIDE SEQUENCE</scope>
    <source>
        <strain evidence="6">JB14</strain>
    </source>
</reference>